<evidence type="ECO:0000256" key="3">
    <source>
        <dbReference type="ARBA" id="ARBA00011890"/>
    </source>
</evidence>
<dbReference type="SUPFAM" id="SSF53335">
    <property type="entry name" value="S-adenosyl-L-methionine-dependent methyltransferases"/>
    <property type="match status" value="1"/>
</dbReference>
<evidence type="ECO:0000256" key="6">
    <source>
        <dbReference type="ARBA" id="ARBA00022603"/>
    </source>
</evidence>
<keyword evidence="7" id="KW-0808">Transferase</keyword>
<dbReference type="EMBL" id="SMKP01000129">
    <property type="protein sequence ID" value="TDD15236.1"/>
    <property type="molecule type" value="Genomic_DNA"/>
</dbReference>
<keyword evidence="8" id="KW-0949">S-adenosyl-L-methionine</keyword>
<keyword evidence="6" id="KW-0489">Methyltransferase</keyword>
<dbReference type="GO" id="GO:0005737">
    <property type="term" value="C:cytoplasm"/>
    <property type="evidence" value="ECO:0007669"/>
    <property type="project" value="UniProtKB-SubCell"/>
</dbReference>
<accession>A0A4V2YDF8</accession>
<evidence type="ECO:0000256" key="1">
    <source>
        <dbReference type="ARBA" id="ARBA00004496"/>
    </source>
</evidence>
<dbReference type="InterPro" id="IPR000682">
    <property type="entry name" value="PCMT"/>
</dbReference>
<organism evidence="12 13">
    <name type="scientific">Nonomuraea diastatica</name>
    <dbReference type="NCBI Taxonomy" id="1848329"/>
    <lineage>
        <taxon>Bacteria</taxon>
        <taxon>Bacillati</taxon>
        <taxon>Actinomycetota</taxon>
        <taxon>Actinomycetes</taxon>
        <taxon>Streptosporangiales</taxon>
        <taxon>Streptosporangiaceae</taxon>
        <taxon>Nonomuraea</taxon>
    </lineage>
</organism>
<reference evidence="12 13" key="1">
    <citation type="submission" date="2019-03" db="EMBL/GenBank/DDBJ databases">
        <title>Draft genome sequences of novel Actinobacteria.</title>
        <authorList>
            <person name="Sahin N."/>
            <person name="Ay H."/>
            <person name="Saygin H."/>
        </authorList>
    </citation>
    <scope>NUCLEOTIDE SEQUENCE [LARGE SCALE GENOMIC DNA]</scope>
    <source>
        <strain evidence="12 13">KC712</strain>
    </source>
</reference>
<evidence type="ECO:0000256" key="4">
    <source>
        <dbReference type="ARBA" id="ARBA00013346"/>
    </source>
</evidence>
<dbReference type="PANTHER" id="PTHR11579">
    <property type="entry name" value="PROTEIN-L-ISOASPARTATE O-METHYLTRANSFERASE"/>
    <property type="match status" value="1"/>
</dbReference>
<dbReference type="InterPro" id="IPR029063">
    <property type="entry name" value="SAM-dependent_MTases_sf"/>
</dbReference>
<evidence type="ECO:0000256" key="8">
    <source>
        <dbReference type="ARBA" id="ARBA00022691"/>
    </source>
</evidence>
<evidence type="ECO:0000256" key="10">
    <source>
        <dbReference type="ARBA" id="ARBA00031323"/>
    </source>
</evidence>
<evidence type="ECO:0000313" key="12">
    <source>
        <dbReference type="EMBL" id="TDD15236.1"/>
    </source>
</evidence>
<comment type="caution">
    <text evidence="12">The sequence shown here is derived from an EMBL/GenBank/DDBJ whole genome shotgun (WGS) entry which is preliminary data.</text>
</comment>
<keyword evidence="5" id="KW-0963">Cytoplasm</keyword>
<dbReference type="GO" id="GO:0032259">
    <property type="term" value="P:methylation"/>
    <property type="evidence" value="ECO:0007669"/>
    <property type="project" value="UniProtKB-KW"/>
</dbReference>
<evidence type="ECO:0000256" key="9">
    <source>
        <dbReference type="ARBA" id="ARBA00030757"/>
    </source>
</evidence>
<proteinExistence type="inferred from homology"/>
<comment type="subcellular location">
    <subcellularLocation>
        <location evidence="1">Cytoplasm</location>
    </subcellularLocation>
</comment>
<evidence type="ECO:0000313" key="13">
    <source>
        <dbReference type="Proteomes" id="UP000294543"/>
    </source>
</evidence>
<name>A0A4V2YDF8_9ACTN</name>
<evidence type="ECO:0000256" key="5">
    <source>
        <dbReference type="ARBA" id="ARBA00022490"/>
    </source>
</evidence>
<protein>
    <recommendedName>
        <fullName evidence="4">Protein-L-isoaspartate O-methyltransferase</fullName>
        <ecNumber evidence="3">2.1.1.77</ecNumber>
    </recommendedName>
    <alternativeName>
        <fullName evidence="11">L-isoaspartyl protein carboxyl methyltransferase</fullName>
    </alternativeName>
    <alternativeName>
        <fullName evidence="9">Protein L-isoaspartyl methyltransferase</fullName>
    </alternativeName>
    <alternativeName>
        <fullName evidence="10">Protein-beta-aspartate methyltransferase</fullName>
    </alternativeName>
</protein>
<dbReference type="CDD" id="cd02440">
    <property type="entry name" value="AdoMet_MTases"/>
    <property type="match status" value="1"/>
</dbReference>
<comment type="similarity">
    <text evidence="2">Belongs to the methyltransferase superfamily. L-isoaspartyl/D-aspartyl protein methyltransferase family.</text>
</comment>
<dbReference type="Proteomes" id="UP000294543">
    <property type="component" value="Unassembled WGS sequence"/>
</dbReference>
<dbReference type="GO" id="GO:0004719">
    <property type="term" value="F:protein-L-isoaspartate (D-aspartate) O-methyltransferase activity"/>
    <property type="evidence" value="ECO:0007669"/>
    <property type="project" value="UniProtKB-EC"/>
</dbReference>
<gene>
    <name evidence="12" type="ORF">E1294_35015</name>
</gene>
<dbReference type="Pfam" id="PF01135">
    <property type="entry name" value="PCMT"/>
    <property type="match status" value="1"/>
</dbReference>
<keyword evidence="13" id="KW-1185">Reference proteome</keyword>
<dbReference type="AlphaFoldDB" id="A0A4V2YDF8"/>
<dbReference type="EC" id="2.1.1.77" evidence="3"/>
<evidence type="ECO:0000256" key="2">
    <source>
        <dbReference type="ARBA" id="ARBA00005369"/>
    </source>
</evidence>
<dbReference type="OrthoDB" id="3501659at2"/>
<dbReference type="RefSeq" id="WP_132515262.1">
    <property type="nucleotide sequence ID" value="NZ_SMKP01000129.1"/>
</dbReference>
<sequence>MYAFDNLLEIGTGTGYSTAPMCQRLGPELITSIEIDSDVAERAAAALHGLGYEPELIIGDGLHGHPGGAPYDRIIATRAVPPAHVWVGAVQETVGRAARRIAKLPRMSSPEASRR</sequence>
<evidence type="ECO:0000256" key="11">
    <source>
        <dbReference type="ARBA" id="ARBA00031350"/>
    </source>
</evidence>
<evidence type="ECO:0000256" key="7">
    <source>
        <dbReference type="ARBA" id="ARBA00022679"/>
    </source>
</evidence>
<dbReference type="PANTHER" id="PTHR11579:SF0">
    <property type="entry name" value="PROTEIN-L-ISOASPARTATE(D-ASPARTATE) O-METHYLTRANSFERASE"/>
    <property type="match status" value="1"/>
</dbReference>
<dbReference type="Gene3D" id="3.40.50.150">
    <property type="entry name" value="Vaccinia Virus protein VP39"/>
    <property type="match status" value="1"/>
</dbReference>